<keyword evidence="4" id="KW-1278">Translocase</keyword>
<name>A0A1I3TN05_9FLAO</name>
<evidence type="ECO:0000259" key="6">
    <source>
        <dbReference type="PROSITE" id="PS50893"/>
    </source>
</evidence>
<dbReference type="SMART" id="SM00382">
    <property type="entry name" value="AAA"/>
    <property type="match status" value="1"/>
</dbReference>
<keyword evidence="8" id="KW-1185">Reference proteome</keyword>
<dbReference type="PROSITE" id="PS50893">
    <property type="entry name" value="ABC_TRANSPORTER_2"/>
    <property type="match status" value="1"/>
</dbReference>
<organism evidence="7 8">
    <name type="scientific">Myroides guanonis</name>
    <dbReference type="NCBI Taxonomy" id="1150112"/>
    <lineage>
        <taxon>Bacteria</taxon>
        <taxon>Pseudomonadati</taxon>
        <taxon>Bacteroidota</taxon>
        <taxon>Flavobacteriia</taxon>
        <taxon>Flavobacteriales</taxon>
        <taxon>Flavobacteriaceae</taxon>
        <taxon>Myroides</taxon>
    </lineage>
</organism>
<dbReference type="PANTHER" id="PTHR42794:SF1">
    <property type="entry name" value="HEMIN IMPORT ATP-BINDING PROTEIN HMUV"/>
    <property type="match status" value="1"/>
</dbReference>
<dbReference type="STRING" id="1150112.SAMN04487893_11462"/>
<dbReference type="SUPFAM" id="SSF52540">
    <property type="entry name" value="P-loop containing nucleoside triphosphate hydrolases"/>
    <property type="match status" value="1"/>
</dbReference>
<comment type="function">
    <text evidence="5">Part of the ABC transporter complex HmuTUV involved in hemin import. Responsible for energy coupling to the transport system.</text>
</comment>
<dbReference type="InterPro" id="IPR027417">
    <property type="entry name" value="P-loop_NTPase"/>
</dbReference>
<dbReference type="Proteomes" id="UP000243887">
    <property type="component" value="Unassembled WGS sequence"/>
</dbReference>
<reference evidence="8" key="1">
    <citation type="submission" date="2016-10" db="EMBL/GenBank/DDBJ databases">
        <authorList>
            <person name="Varghese N."/>
            <person name="Submissions S."/>
        </authorList>
    </citation>
    <scope>NUCLEOTIDE SEQUENCE [LARGE SCALE GENOMIC DNA]</scope>
    <source>
        <strain evidence="8">DSM 26542</strain>
    </source>
</reference>
<dbReference type="AlphaFoldDB" id="A0A1I3TN05"/>
<sequence length="257" mass="29327">MLQAKDISYNKNAFNIIDAIDFECNQGELIGILGPNGAGKSSFLSILANEFHQKGNQVIFKNNEYKKWDSKELPKHKAKFSQNNNSDIPLKVFDVIMMGRYPYFDNNPSQDDEDAVLYSMKKTDTESLSNFEYNHLSGGEKQRVHLARVIAQLENRNSNKILFLDEPLNNLDVLHQHNFLKYIKEFTNRGNSALVVLHDLNLAAQFTDKILLLKKGKKVCFDSPINVLTQEIISDVYNYPCTLTTNPITNHPLIIFG</sequence>
<dbReference type="GO" id="GO:0016887">
    <property type="term" value="F:ATP hydrolysis activity"/>
    <property type="evidence" value="ECO:0007669"/>
    <property type="project" value="InterPro"/>
</dbReference>
<evidence type="ECO:0000256" key="3">
    <source>
        <dbReference type="ARBA" id="ARBA00022840"/>
    </source>
</evidence>
<evidence type="ECO:0000256" key="1">
    <source>
        <dbReference type="ARBA" id="ARBA00022448"/>
    </source>
</evidence>
<accession>A0A1I3TN05</accession>
<keyword evidence="2" id="KW-0547">Nucleotide-binding</keyword>
<dbReference type="NCBIfam" id="NF010068">
    <property type="entry name" value="PRK13548.1"/>
    <property type="match status" value="1"/>
</dbReference>
<evidence type="ECO:0000256" key="2">
    <source>
        <dbReference type="ARBA" id="ARBA00022741"/>
    </source>
</evidence>
<dbReference type="PANTHER" id="PTHR42794">
    <property type="entry name" value="HEMIN IMPORT ATP-BINDING PROTEIN HMUV"/>
    <property type="match status" value="1"/>
</dbReference>
<dbReference type="GO" id="GO:0005524">
    <property type="term" value="F:ATP binding"/>
    <property type="evidence" value="ECO:0007669"/>
    <property type="project" value="UniProtKB-KW"/>
</dbReference>
<dbReference type="EMBL" id="FORU01000014">
    <property type="protein sequence ID" value="SFJ72608.1"/>
    <property type="molecule type" value="Genomic_DNA"/>
</dbReference>
<dbReference type="Gene3D" id="3.40.50.300">
    <property type="entry name" value="P-loop containing nucleotide triphosphate hydrolases"/>
    <property type="match status" value="1"/>
</dbReference>
<evidence type="ECO:0000313" key="8">
    <source>
        <dbReference type="Proteomes" id="UP000243887"/>
    </source>
</evidence>
<dbReference type="Pfam" id="PF00005">
    <property type="entry name" value="ABC_tran"/>
    <property type="match status" value="1"/>
</dbReference>
<dbReference type="InterPro" id="IPR003593">
    <property type="entry name" value="AAA+_ATPase"/>
</dbReference>
<evidence type="ECO:0000256" key="5">
    <source>
        <dbReference type="ARBA" id="ARBA00037066"/>
    </source>
</evidence>
<proteinExistence type="predicted"/>
<keyword evidence="3 7" id="KW-0067">ATP-binding</keyword>
<gene>
    <name evidence="7" type="ORF">SAMN04487893_11462</name>
</gene>
<dbReference type="RefSeq" id="WP_090680336.1">
    <property type="nucleotide sequence ID" value="NZ_FORU01000014.1"/>
</dbReference>
<feature type="domain" description="ABC transporter" evidence="6">
    <location>
        <begin position="2"/>
        <end position="240"/>
    </location>
</feature>
<dbReference type="InterPro" id="IPR003439">
    <property type="entry name" value="ABC_transporter-like_ATP-bd"/>
</dbReference>
<evidence type="ECO:0000256" key="4">
    <source>
        <dbReference type="ARBA" id="ARBA00022967"/>
    </source>
</evidence>
<evidence type="ECO:0000313" key="7">
    <source>
        <dbReference type="EMBL" id="SFJ72608.1"/>
    </source>
</evidence>
<dbReference type="OrthoDB" id="9806726at2"/>
<protein>
    <submittedName>
        <fullName evidence="7">Iron complex transport system ATP-binding protein</fullName>
    </submittedName>
</protein>
<keyword evidence="1" id="KW-0813">Transport</keyword>